<dbReference type="PANTHER" id="PTHR42827:SF1">
    <property type="entry name" value="IRON-SULFUR CLUSTER-BINDING PROTEIN"/>
    <property type="match status" value="1"/>
</dbReference>
<gene>
    <name evidence="1" type="ORF">Dace_0005</name>
</gene>
<evidence type="ECO:0000313" key="2">
    <source>
        <dbReference type="Proteomes" id="UP000005695"/>
    </source>
</evidence>
<dbReference type="PANTHER" id="PTHR42827">
    <property type="entry name" value="IRON-SULFUR CLUSTER-BINDING PROTEIN-RELATED"/>
    <property type="match status" value="1"/>
</dbReference>
<reference evidence="1" key="1">
    <citation type="submission" date="2006-05" db="EMBL/GenBank/DDBJ databases">
        <title>Annotation of the draft genome assembly of Desulfuromonas acetoxidans DSM 684.</title>
        <authorList>
            <consortium name="US DOE Joint Genome Institute (JGI-ORNL)"/>
            <person name="Larimer F."/>
            <person name="Land M."/>
            <person name="Hauser L."/>
        </authorList>
    </citation>
    <scope>NUCLEOTIDE SEQUENCE [LARGE SCALE GENOMIC DNA]</scope>
    <source>
        <strain evidence="1">DSM 684</strain>
    </source>
</reference>
<dbReference type="OrthoDB" id="9784571at2"/>
<dbReference type="EMBL" id="AAEW02000049">
    <property type="protein sequence ID" value="EAT14166.1"/>
    <property type="molecule type" value="Genomic_DNA"/>
</dbReference>
<dbReference type="AlphaFoldDB" id="Q1JV97"/>
<sequence>METFEHMVQSILSDQEYFAPALFGYADLNDPLFSRFKEIIGADHMTPHEALACRYDSAAVQGTVVVWILPIVKPTILANRQQKRYPAQQWAHTRHFGEQVNQEIRRKAQTFFSAQGDQAVAPLLLEQWQADYTTCTSNWSERHAAFVAGMGSFGLSDAFISDVGVAHRIGSVITSAVLPRSQRLSDNPYARCPYHHDGSCGVCITRCPARAITSDGHDKLACHDYTRNDVNPQCNERFGVDISGCGLCTTAVPCEQRPPRLKRA</sequence>
<keyword evidence="2" id="KW-1185">Reference proteome</keyword>
<comment type="caution">
    <text evidence="1">The sequence shown here is derived from an EMBL/GenBank/DDBJ whole genome shotgun (WGS) entry which is preliminary data.</text>
</comment>
<evidence type="ECO:0000313" key="1">
    <source>
        <dbReference type="EMBL" id="EAT14166.1"/>
    </source>
</evidence>
<dbReference type="RefSeq" id="WP_006003403.1">
    <property type="nucleotide sequence ID" value="NZ_AAEW02000049.1"/>
</dbReference>
<accession>Q1JV97</accession>
<name>Q1JV97_DESA6</name>
<reference evidence="1" key="2">
    <citation type="submission" date="2006-05" db="EMBL/GenBank/DDBJ databases">
        <title>Sequencing of the draft genome and assembly of Desulfuromonas acetoxidans DSM 684.</title>
        <authorList>
            <consortium name="US DOE Joint Genome Institute (JGI-PGF)"/>
            <person name="Copeland A."/>
            <person name="Lucas S."/>
            <person name="Lapidus A."/>
            <person name="Barry K."/>
            <person name="Detter J.C."/>
            <person name="Glavina del Rio T."/>
            <person name="Hammon N."/>
            <person name="Israni S."/>
            <person name="Dalin E."/>
            <person name="Tice H."/>
            <person name="Bruce D."/>
            <person name="Pitluck S."/>
            <person name="Richardson P."/>
        </authorList>
    </citation>
    <scope>NUCLEOTIDE SEQUENCE [LARGE SCALE GENOMIC DNA]</scope>
    <source>
        <strain evidence="1">DSM 684</strain>
    </source>
</reference>
<proteinExistence type="predicted"/>
<protein>
    <submittedName>
        <fullName evidence="1">4Fe-4S ferredoxin, iron-sulfur binding</fullName>
    </submittedName>
</protein>
<organism evidence="1 2">
    <name type="scientific">Desulfuromonas acetoxidans (strain DSM 684 / 11070)</name>
    <dbReference type="NCBI Taxonomy" id="281689"/>
    <lineage>
        <taxon>Bacteria</taxon>
        <taxon>Pseudomonadati</taxon>
        <taxon>Thermodesulfobacteriota</taxon>
        <taxon>Desulfuromonadia</taxon>
        <taxon>Desulfuromonadales</taxon>
        <taxon>Desulfuromonadaceae</taxon>
        <taxon>Desulfuromonas</taxon>
    </lineage>
</organism>
<dbReference type="Proteomes" id="UP000005695">
    <property type="component" value="Unassembled WGS sequence"/>
</dbReference>